<evidence type="ECO:0000313" key="8">
    <source>
        <dbReference type="Proteomes" id="UP000000483"/>
    </source>
</evidence>
<dbReference type="OrthoDB" id="9809646at2"/>
<dbReference type="KEGG" id="dao:Desac_2227"/>
<dbReference type="RefSeq" id="WP_013707164.1">
    <property type="nucleotide sequence ID" value="NC_015388.1"/>
</dbReference>
<protein>
    <submittedName>
        <fullName evidence="7">Methylamine utilization protein MauE</fullName>
    </submittedName>
</protein>
<organism evidence="7 8">
    <name type="scientific">Desulfobacca acetoxidans (strain ATCC 700848 / DSM 11109 / ASRB2)</name>
    <dbReference type="NCBI Taxonomy" id="880072"/>
    <lineage>
        <taxon>Bacteria</taxon>
        <taxon>Pseudomonadati</taxon>
        <taxon>Thermodesulfobacteriota</taxon>
        <taxon>Desulfobaccia</taxon>
        <taxon>Desulfobaccales</taxon>
        <taxon>Desulfobaccaceae</taxon>
        <taxon>Desulfobacca</taxon>
    </lineage>
</organism>
<dbReference type="eggNOG" id="COG2259">
    <property type="taxonomic scope" value="Bacteria"/>
</dbReference>
<dbReference type="Pfam" id="PF07291">
    <property type="entry name" value="MauE"/>
    <property type="match status" value="1"/>
</dbReference>
<evidence type="ECO:0000256" key="4">
    <source>
        <dbReference type="ARBA" id="ARBA00023136"/>
    </source>
</evidence>
<evidence type="ECO:0000256" key="3">
    <source>
        <dbReference type="ARBA" id="ARBA00022989"/>
    </source>
</evidence>
<evidence type="ECO:0000256" key="1">
    <source>
        <dbReference type="ARBA" id="ARBA00004141"/>
    </source>
</evidence>
<feature type="transmembrane region" description="Helical" evidence="5">
    <location>
        <begin position="47"/>
        <end position="70"/>
    </location>
</feature>
<evidence type="ECO:0000313" key="7">
    <source>
        <dbReference type="EMBL" id="AEB10055.1"/>
    </source>
</evidence>
<evidence type="ECO:0000259" key="6">
    <source>
        <dbReference type="Pfam" id="PF07291"/>
    </source>
</evidence>
<proteinExistence type="predicted"/>
<dbReference type="AlphaFoldDB" id="F2NFD6"/>
<comment type="subcellular location">
    <subcellularLocation>
        <location evidence="1">Membrane</location>
        <topology evidence="1">Multi-pass membrane protein</topology>
    </subcellularLocation>
</comment>
<dbReference type="InterPro" id="IPR009908">
    <property type="entry name" value="Methylamine_util_MauE"/>
</dbReference>
<dbReference type="EMBL" id="CP002629">
    <property type="protein sequence ID" value="AEB10055.1"/>
    <property type="molecule type" value="Genomic_DNA"/>
</dbReference>
<name>F2NFD6_DESAR</name>
<keyword evidence="2 5" id="KW-0812">Transmembrane</keyword>
<reference evidence="7 8" key="1">
    <citation type="journal article" date="2011" name="Stand. Genomic Sci.">
        <title>Complete genome sequence of the acetate-degrading sulfate reducer Desulfobacca acetoxidans type strain (ASRB2).</title>
        <authorList>
            <person name="Goker M."/>
            <person name="Teshima H."/>
            <person name="Lapidus A."/>
            <person name="Nolan M."/>
            <person name="Lucas S."/>
            <person name="Hammon N."/>
            <person name="Deshpande S."/>
            <person name="Cheng J.F."/>
            <person name="Tapia R."/>
            <person name="Han C."/>
            <person name="Goodwin L."/>
            <person name="Pitluck S."/>
            <person name="Huntemann M."/>
            <person name="Liolios K."/>
            <person name="Ivanova N."/>
            <person name="Pagani I."/>
            <person name="Mavromatis K."/>
            <person name="Ovchinikova G."/>
            <person name="Pati A."/>
            <person name="Chen A."/>
            <person name="Palaniappan K."/>
            <person name="Land M."/>
            <person name="Hauser L."/>
            <person name="Brambilla E.M."/>
            <person name="Rohde M."/>
            <person name="Spring S."/>
            <person name="Detter J.C."/>
            <person name="Woyke T."/>
            <person name="Bristow J."/>
            <person name="Eisen J.A."/>
            <person name="Markowitz V."/>
            <person name="Hugenholtz P."/>
            <person name="Kyrpides N.C."/>
            <person name="Klenk H.P."/>
        </authorList>
    </citation>
    <scope>NUCLEOTIDE SEQUENCE [LARGE SCALE GENOMIC DNA]</scope>
    <source>
        <strain evidence="8">ATCC 700848 / DSM 11109 / ASRB2</strain>
    </source>
</reference>
<feature type="domain" description="Methylamine utilisation protein MauE" evidence="6">
    <location>
        <begin position="6"/>
        <end position="131"/>
    </location>
</feature>
<dbReference type="Proteomes" id="UP000000483">
    <property type="component" value="Chromosome"/>
</dbReference>
<dbReference type="GO" id="GO:0030416">
    <property type="term" value="P:methylamine metabolic process"/>
    <property type="evidence" value="ECO:0007669"/>
    <property type="project" value="InterPro"/>
</dbReference>
<keyword evidence="4 5" id="KW-0472">Membrane</keyword>
<feature type="transmembrane region" description="Helical" evidence="5">
    <location>
        <begin position="6"/>
        <end position="26"/>
    </location>
</feature>
<evidence type="ECO:0000256" key="2">
    <source>
        <dbReference type="ARBA" id="ARBA00022692"/>
    </source>
</evidence>
<reference evidence="8" key="2">
    <citation type="submission" date="2011-03" db="EMBL/GenBank/DDBJ databases">
        <title>The complete genome of Desulfobacca acetoxidans DSM 11109.</title>
        <authorList>
            <consortium name="US DOE Joint Genome Institute (JGI-PGF)"/>
            <person name="Lucas S."/>
            <person name="Copeland A."/>
            <person name="Lapidus A."/>
            <person name="Bruce D."/>
            <person name="Goodwin L."/>
            <person name="Pitluck S."/>
            <person name="Peters L."/>
            <person name="Kyrpides N."/>
            <person name="Mavromatis K."/>
            <person name="Ivanova N."/>
            <person name="Ovchinnikova G."/>
            <person name="Teshima H."/>
            <person name="Detter J.C."/>
            <person name="Han C."/>
            <person name="Land M."/>
            <person name="Hauser L."/>
            <person name="Markowitz V."/>
            <person name="Cheng J.-F."/>
            <person name="Hugenholtz P."/>
            <person name="Woyke T."/>
            <person name="Wu D."/>
            <person name="Spring S."/>
            <person name="Schueler E."/>
            <person name="Brambilla E."/>
            <person name="Klenk H.-P."/>
            <person name="Eisen J.A."/>
        </authorList>
    </citation>
    <scope>NUCLEOTIDE SEQUENCE [LARGE SCALE GENOMIC DNA]</scope>
    <source>
        <strain evidence="8">ATCC 700848 / DSM 11109 / ASRB2</strain>
    </source>
</reference>
<feature type="transmembrane region" description="Helical" evidence="5">
    <location>
        <begin position="113"/>
        <end position="132"/>
    </location>
</feature>
<gene>
    <name evidence="7" type="ordered locus">Desac_2227</name>
</gene>
<evidence type="ECO:0000256" key="5">
    <source>
        <dbReference type="SAM" id="Phobius"/>
    </source>
</evidence>
<sequence>MSPAKHWLAWLLRLTLGGVFFYAGLIKIWQPFQYAAAIEAYQLLPQFLLALAAAVIPWIEVVCASSLVLYFKPRSALLTLISLLGIFLIIMLFTMARGLDIDCGCGLLANRRVGWLVLLEDSMLLLAAAWLYRVLSPE</sequence>
<keyword evidence="3 5" id="KW-1133">Transmembrane helix</keyword>
<keyword evidence="8" id="KW-1185">Reference proteome</keyword>
<dbReference type="STRING" id="880072.Desac_2227"/>
<dbReference type="HOGENOM" id="CLU_101331_3_1_7"/>
<dbReference type="UniPathway" id="UPA00895"/>
<dbReference type="GO" id="GO:0016020">
    <property type="term" value="C:membrane"/>
    <property type="evidence" value="ECO:0007669"/>
    <property type="project" value="UniProtKB-SubCell"/>
</dbReference>
<feature type="transmembrane region" description="Helical" evidence="5">
    <location>
        <begin position="76"/>
        <end position="93"/>
    </location>
</feature>
<accession>F2NFD6</accession>